<dbReference type="Pfam" id="PF00589">
    <property type="entry name" value="Phage_integrase"/>
    <property type="match status" value="1"/>
</dbReference>
<keyword evidence="2" id="KW-0229">DNA integration</keyword>
<dbReference type="EMBL" id="RRZD01000008">
    <property type="protein sequence ID" value="MBE0400519.1"/>
    <property type="molecule type" value="Genomic_DNA"/>
</dbReference>
<keyword evidence="3" id="KW-0238">DNA-binding</keyword>
<reference evidence="6 7" key="1">
    <citation type="submission" date="2020-07" db="EMBL/GenBank/DDBJ databases">
        <title>Halophilic bacteria isolated from french cheeses.</title>
        <authorList>
            <person name="Kothe C.I."/>
            <person name="Farah-Kraiem B."/>
            <person name="Renault P."/>
            <person name="Dridi B."/>
        </authorList>
    </citation>
    <scope>NUCLEOTIDE SEQUENCE [LARGE SCALE GENOMIC DNA]</scope>
    <source>
        <strain evidence="6 7">FME1</strain>
    </source>
</reference>
<evidence type="ECO:0000259" key="5">
    <source>
        <dbReference type="PROSITE" id="PS51898"/>
    </source>
</evidence>
<gene>
    <name evidence="6" type="ORF">EI168_10425</name>
</gene>
<dbReference type="PANTHER" id="PTHR30349:SF41">
    <property type="entry name" value="INTEGRASE_RECOMBINASE PROTEIN MJ0367-RELATED"/>
    <property type="match status" value="1"/>
</dbReference>
<name>A0ABR9F317_9GAMM</name>
<sequence length="507" mass="57548">MAKKYERDYLYQKAGESTWYVKLTIPADVRAALGNRRTLTRTTGTSNRAQARDVSYPILAEWKRLIAEARSSKKLVADKWRELQADEGKTLIQKRVDAAQRFYTPRPVQTEQPDTREFLDSLYDLHTDLIDDGRPDLAQMVKEYSFKLIENKPRTQGEGIDLHNKYLQIIEEVGIAATAEKYSLSETEVEEARQITRRPDIYKPRSPISKAMIAQWSQHLDTQVEKQKTRDSHVSRVQRLSDWLSAEGVELTFDTVHTFLGSVSSTRKTRSNYLWSGRSFWEWAIKYSPPFREQFGASPSPFEGHKLPRTGKDAGESYTPFTVGEVENLHKAAVEKGDTDLANLIAVGAYTGCRIEEVGRISKDNVIFTGHTPTSIKIEDAKTKAGIREIPLHSEIAPLFKRLLSCSIDGFLFKGGNNKYQNRLDYMSKRFGRLKTALGYSRLHVYHSIRKTAVTQMQHKGAPALVIPAIVGHETGSITFDVYSAGASMEQKREAIELLHYNFTHPG</sequence>
<evidence type="ECO:0000256" key="1">
    <source>
        <dbReference type="ARBA" id="ARBA00008857"/>
    </source>
</evidence>
<dbReference type="Proteomes" id="UP001645039">
    <property type="component" value="Unassembled WGS sequence"/>
</dbReference>
<dbReference type="InterPro" id="IPR002104">
    <property type="entry name" value="Integrase_catalytic"/>
</dbReference>
<dbReference type="SUPFAM" id="SSF56349">
    <property type="entry name" value="DNA breaking-rejoining enzymes"/>
    <property type="match status" value="1"/>
</dbReference>
<organism evidence="6 7">
    <name type="scientific">Halomonas casei</name>
    <dbReference type="NCBI Taxonomy" id="2742613"/>
    <lineage>
        <taxon>Bacteria</taxon>
        <taxon>Pseudomonadati</taxon>
        <taxon>Pseudomonadota</taxon>
        <taxon>Gammaproteobacteria</taxon>
        <taxon>Oceanospirillales</taxon>
        <taxon>Halomonadaceae</taxon>
        <taxon>Halomonas</taxon>
    </lineage>
</organism>
<comment type="caution">
    <text evidence="6">The sequence shown here is derived from an EMBL/GenBank/DDBJ whole genome shotgun (WGS) entry which is preliminary data.</text>
</comment>
<proteinExistence type="inferred from homology"/>
<dbReference type="PANTHER" id="PTHR30349">
    <property type="entry name" value="PHAGE INTEGRASE-RELATED"/>
    <property type="match status" value="1"/>
</dbReference>
<dbReference type="RefSeq" id="WP_192536038.1">
    <property type="nucleotide sequence ID" value="NZ_RRZD01000008.1"/>
</dbReference>
<evidence type="ECO:0000256" key="2">
    <source>
        <dbReference type="ARBA" id="ARBA00022908"/>
    </source>
</evidence>
<dbReference type="Pfam" id="PF20172">
    <property type="entry name" value="DUF6538"/>
    <property type="match status" value="1"/>
</dbReference>
<dbReference type="InterPro" id="IPR050090">
    <property type="entry name" value="Tyrosine_recombinase_XerCD"/>
</dbReference>
<feature type="domain" description="Tyr recombinase" evidence="5">
    <location>
        <begin position="316"/>
        <end position="497"/>
    </location>
</feature>
<evidence type="ECO:0000256" key="3">
    <source>
        <dbReference type="ARBA" id="ARBA00023125"/>
    </source>
</evidence>
<accession>A0ABR9F317</accession>
<dbReference type="InterPro" id="IPR046668">
    <property type="entry name" value="DUF6538"/>
</dbReference>
<dbReference type="InterPro" id="IPR011010">
    <property type="entry name" value="DNA_brk_join_enz"/>
</dbReference>
<dbReference type="Gene3D" id="1.10.443.10">
    <property type="entry name" value="Intergrase catalytic core"/>
    <property type="match status" value="1"/>
</dbReference>
<dbReference type="InterPro" id="IPR013762">
    <property type="entry name" value="Integrase-like_cat_sf"/>
</dbReference>
<dbReference type="PROSITE" id="PS51898">
    <property type="entry name" value="TYR_RECOMBINASE"/>
    <property type="match status" value="1"/>
</dbReference>
<comment type="similarity">
    <text evidence="1">Belongs to the 'phage' integrase family.</text>
</comment>
<evidence type="ECO:0000313" key="7">
    <source>
        <dbReference type="Proteomes" id="UP001645039"/>
    </source>
</evidence>
<keyword evidence="4" id="KW-0233">DNA recombination</keyword>
<keyword evidence="7" id="KW-1185">Reference proteome</keyword>
<protein>
    <submittedName>
        <fullName evidence="6">Tyrosine-type recombinase/integrase</fullName>
    </submittedName>
</protein>
<evidence type="ECO:0000313" key="6">
    <source>
        <dbReference type="EMBL" id="MBE0400519.1"/>
    </source>
</evidence>
<evidence type="ECO:0000256" key="4">
    <source>
        <dbReference type="ARBA" id="ARBA00023172"/>
    </source>
</evidence>